<proteinExistence type="inferred from homology"/>
<dbReference type="GO" id="GO:0015562">
    <property type="term" value="F:efflux transmembrane transporter activity"/>
    <property type="evidence" value="ECO:0007669"/>
    <property type="project" value="TreeGrafter"/>
</dbReference>
<dbReference type="Gene3D" id="2.40.50.100">
    <property type="match status" value="1"/>
</dbReference>
<dbReference type="RefSeq" id="WP_124026607.1">
    <property type="nucleotide sequence ID" value="NZ_JBHRSN010000005.1"/>
</dbReference>
<evidence type="ECO:0000313" key="5">
    <source>
        <dbReference type="Proteomes" id="UP000275281"/>
    </source>
</evidence>
<evidence type="ECO:0000313" key="4">
    <source>
        <dbReference type="EMBL" id="RPJ68606.1"/>
    </source>
</evidence>
<comment type="caution">
    <text evidence="4">The sequence shown here is derived from an EMBL/GenBank/DDBJ whole genome shotgun (WGS) entry which is preliminary data.</text>
</comment>
<dbReference type="EMBL" id="RPOK01000001">
    <property type="protein sequence ID" value="RPJ68606.1"/>
    <property type="molecule type" value="Genomic_DNA"/>
</dbReference>
<dbReference type="Gene3D" id="1.10.287.470">
    <property type="entry name" value="Helix hairpin bin"/>
    <property type="match status" value="1"/>
</dbReference>
<gene>
    <name evidence="4" type="ORF">DRW07_04170</name>
</gene>
<organism evidence="4 5">
    <name type="scientific">Alteromonas sediminis</name>
    <dbReference type="NCBI Taxonomy" id="2259342"/>
    <lineage>
        <taxon>Bacteria</taxon>
        <taxon>Pseudomonadati</taxon>
        <taxon>Pseudomonadota</taxon>
        <taxon>Gammaproteobacteria</taxon>
        <taxon>Alteromonadales</taxon>
        <taxon>Alteromonadaceae</taxon>
        <taxon>Alteromonas/Salinimonas group</taxon>
        <taxon>Alteromonas</taxon>
    </lineage>
</organism>
<dbReference type="AlphaFoldDB" id="A0A3N5Y5W6"/>
<dbReference type="PANTHER" id="PTHR30469">
    <property type="entry name" value="MULTIDRUG RESISTANCE PROTEIN MDTA"/>
    <property type="match status" value="1"/>
</dbReference>
<sequence>MKKRVQALAVAVIFVGGFGGMKLIEAAGQETEEKEVVDTRPVVSVEPLSTVDYTITIESFGEVQPLEQTRLASQVSGEVTSWHPNFVPGGVIPRGEVLFTIEKDAYEAAVLLAEANVQRAYADLIQEQAQAKVAENEAKNLPPARVTDLYLRKPQLLSAQAAYKSAKAQLQIAQRDLANCEVRAPYDALVINRNIGVGDFVSTGTVAATLNNIEVAEVTFPIAGFDRPFVSQNMIAKPAIISQVNQPGTIDAVLHRDLGIVDESTRMTHFVARIEDPYALKSQKPVVKFGSYVSVTFDGMTLQDVYKVPQELVNNRKLWMVDDEGKLFSHDVTVIRENGAYFMIQADSQISQPVVMTLPEYPQTGMEVKVSAEPSTKVDSDDGLIVSRNQQ</sequence>
<evidence type="ECO:0000256" key="1">
    <source>
        <dbReference type="ARBA" id="ARBA00009477"/>
    </source>
</evidence>
<keyword evidence="5" id="KW-1185">Reference proteome</keyword>
<name>A0A3N5Y5W6_9ALTE</name>
<feature type="coiled-coil region" evidence="2">
    <location>
        <begin position="117"/>
        <end position="183"/>
    </location>
</feature>
<dbReference type="InterPro" id="IPR006143">
    <property type="entry name" value="RND_pump_MFP"/>
</dbReference>
<feature type="region of interest" description="Disordered" evidence="3">
    <location>
        <begin position="371"/>
        <end position="391"/>
    </location>
</feature>
<evidence type="ECO:0000256" key="3">
    <source>
        <dbReference type="SAM" id="MobiDB-lite"/>
    </source>
</evidence>
<accession>A0A3N5Y5W6</accession>
<dbReference type="Proteomes" id="UP000275281">
    <property type="component" value="Unassembled WGS sequence"/>
</dbReference>
<dbReference type="GO" id="GO:1990281">
    <property type="term" value="C:efflux pump complex"/>
    <property type="evidence" value="ECO:0007669"/>
    <property type="project" value="TreeGrafter"/>
</dbReference>
<keyword evidence="2" id="KW-0175">Coiled coil</keyword>
<reference evidence="4 5" key="1">
    <citation type="submission" date="2018-11" db="EMBL/GenBank/DDBJ databases">
        <authorList>
            <person name="Ye M.-Q."/>
            <person name="Du Z.-J."/>
        </authorList>
    </citation>
    <scope>NUCLEOTIDE SEQUENCE [LARGE SCALE GENOMIC DNA]</scope>
    <source>
        <strain evidence="4 5">U0105</strain>
    </source>
</reference>
<dbReference type="SUPFAM" id="SSF111369">
    <property type="entry name" value="HlyD-like secretion proteins"/>
    <property type="match status" value="1"/>
</dbReference>
<comment type="similarity">
    <text evidence="1">Belongs to the membrane fusion protein (MFP) (TC 8.A.1) family.</text>
</comment>
<protein>
    <submittedName>
        <fullName evidence="4">Efflux RND transporter periplasmic adaptor subunit</fullName>
    </submittedName>
</protein>
<dbReference type="NCBIfam" id="TIGR01730">
    <property type="entry name" value="RND_mfp"/>
    <property type="match status" value="1"/>
</dbReference>
<dbReference type="OrthoDB" id="5730196at2"/>
<evidence type="ECO:0000256" key="2">
    <source>
        <dbReference type="SAM" id="Coils"/>
    </source>
</evidence>
<dbReference type="Gene3D" id="2.40.30.170">
    <property type="match status" value="1"/>
</dbReference>
<dbReference type="PANTHER" id="PTHR30469:SF12">
    <property type="entry name" value="MULTIDRUG RESISTANCE PROTEIN MDTA"/>
    <property type="match status" value="1"/>
</dbReference>